<dbReference type="InterPro" id="IPR004610">
    <property type="entry name" value="RecJ"/>
</dbReference>
<reference evidence="9 10" key="1">
    <citation type="journal article" date="2016" name="Nat. Commun.">
        <title>Thousands of microbial genomes shed light on interconnected biogeochemical processes in an aquifer system.</title>
        <authorList>
            <person name="Anantharaman K."/>
            <person name="Brown C.T."/>
            <person name="Hug L.A."/>
            <person name="Sharon I."/>
            <person name="Castelle C.J."/>
            <person name="Probst A.J."/>
            <person name="Thomas B.C."/>
            <person name="Singh A."/>
            <person name="Wilkins M.J."/>
            <person name="Karaoz U."/>
            <person name="Brodie E.L."/>
            <person name="Williams K.H."/>
            <person name="Hubbard S.S."/>
            <person name="Banfield J.F."/>
        </authorList>
    </citation>
    <scope>NUCLEOTIDE SEQUENCE [LARGE SCALE GENOMIC DNA]</scope>
</reference>
<keyword evidence="3" id="KW-0540">Nuclease</keyword>
<feature type="domain" description="DHHA1" evidence="7">
    <location>
        <begin position="324"/>
        <end position="417"/>
    </location>
</feature>
<evidence type="ECO:0000256" key="4">
    <source>
        <dbReference type="ARBA" id="ARBA00022801"/>
    </source>
</evidence>
<dbReference type="AlphaFoldDB" id="A0A1G1WI00"/>
<keyword evidence="5 9" id="KW-0269">Exonuclease</keyword>
<dbReference type="Gene3D" id="2.40.50.460">
    <property type="match status" value="1"/>
</dbReference>
<gene>
    <name evidence="9" type="ORF">A2Z42_00245</name>
</gene>
<evidence type="ECO:0000313" key="10">
    <source>
        <dbReference type="Proteomes" id="UP000176645"/>
    </source>
</evidence>
<dbReference type="PANTHER" id="PTHR30255">
    <property type="entry name" value="SINGLE-STRANDED-DNA-SPECIFIC EXONUCLEASE RECJ"/>
    <property type="match status" value="1"/>
</dbReference>
<evidence type="ECO:0000313" key="9">
    <source>
        <dbReference type="EMBL" id="OGY27231.1"/>
    </source>
</evidence>
<dbReference type="InterPro" id="IPR038763">
    <property type="entry name" value="DHH_sf"/>
</dbReference>
<dbReference type="GO" id="GO:0008409">
    <property type="term" value="F:5'-3' exonuclease activity"/>
    <property type="evidence" value="ECO:0007669"/>
    <property type="project" value="InterPro"/>
</dbReference>
<proteinExistence type="inferred from homology"/>
<evidence type="ECO:0000256" key="5">
    <source>
        <dbReference type="ARBA" id="ARBA00022839"/>
    </source>
</evidence>
<evidence type="ECO:0000256" key="2">
    <source>
        <dbReference type="ARBA" id="ARBA00019841"/>
    </source>
</evidence>
<dbReference type="InterPro" id="IPR041122">
    <property type="entry name" value="RecJ_OB"/>
</dbReference>
<dbReference type="InterPro" id="IPR001667">
    <property type="entry name" value="DDH_dom"/>
</dbReference>
<evidence type="ECO:0000256" key="3">
    <source>
        <dbReference type="ARBA" id="ARBA00022722"/>
    </source>
</evidence>
<dbReference type="GO" id="GO:0006281">
    <property type="term" value="P:DNA repair"/>
    <property type="evidence" value="ECO:0007669"/>
    <property type="project" value="InterPro"/>
</dbReference>
<dbReference type="Pfam" id="PF02272">
    <property type="entry name" value="DHHA1"/>
    <property type="match status" value="1"/>
</dbReference>
<dbReference type="Proteomes" id="UP000176645">
    <property type="component" value="Unassembled WGS sequence"/>
</dbReference>
<dbReference type="GO" id="GO:0003676">
    <property type="term" value="F:nucleic acid binding"/>
    <property type="evidence" value="ECO:0007669"/>
    <property type="project" value="InterPro"/>
</dbReference>
<sequence>MVEKCWVVLNETGKDLREILIKNRDIRDPDSFFKPHLYKLTPPDKLFSDLERAVERIKQAIKNKELVYIYGDFDVDGITATAILWETVHFLGGNVLPFIPHREKEGYGIHADTLEKLAKEGAKVIVSVDCGITAVEEAEIARKLGVDLIITDHHLIQKTIPKPFALLHCDKLAGAGVAFMLAKALLEAFHKKDDEQLYANLGLAGIGTIADMVPLTGDNRIITVNGLYNLSNTKRIGLKSLYDEAAITKSIGTYEVGFIIAPRLNAAGRLEHAMDSLRLLLTRKKGRAQEITSKLSETNKKRQEATTSALSHARELISGNGASKILIAHHPTYQQGVVGLVAGRLVDENYKPAIVISETSPISKGSARSISGFNITDAIKSASKYLESAGGHPMAAGFSIEQTKIPHFKKEVSGYAEKNLAKKNLTPTLKVDTQLGNGSINYKTLEILRQFEPFGIGNPEPVFLTKNLQVKDVRRLGREGKHLRLVLRSPEDFVYDAIGFGMGETSVKIGDRIDTVYNARENNWQGNKKLELKLKDFRPAEKN</sequence>
<evidence type="ECO:0000259" key="7">
    <source>
        <dbReference type="Pfam" id="PF02272"/>
    </source>
</evidence>
<evidence type="ECO:0000259" key="8">
    <source>
        <dbReference type="Pfam" id="PF17768"/>
    </source>
</evidence>
<protein>
    <recommendedName>
        <fullName evidence="2">Single-stranded-DNA-specific exonuclease RecJ</fullName>
    </recommendedName>
</protein>
<comment type="caution">
    <text evidence="9">The sequence shown here is derived from an EMBL/GenBank/DDBJ whole genome shotgun (WGS) entry which is preliminary data.</text>
</comment>
<keyword evidence="4" id="KW-0378">Hydrolase</keyword>
<dbReference type="InterPro" id="IPR051673">
    <property type="entry name" value="SSDNA_exonuclease_RecJ"/>
</dbReference>
<dbReference type="InterPro" id="IPR003156">
    <property type="entry name" value="DHHA1_dom"/>
</dbReference>
<dbReference type="PANTHER" id="PTHR30255:SF2">
    <property type="entry name" value="SINGLE-STRANDED-DNA-SPECIFIC EXONUCLEASE RECJ"/>
    <property type="match status" value="1"/>
</dbReference>
<dbReference type="SUPFAM" id="SSF64182">
    <property type="entry name" value="DHH phosphoesterases"/>
    <property type="match status" value="1"/>
</dbReference>
<organism evidence="9 10">
    <name type="scientific">Candidatus Woykebacteria bacterium RBG_19FT_COMBO_43_10</name>
    <dbReference type="NCBI Taxonomy" id="1802598"/>
    <lineage>
        <taxon>Bacteria</taxon>
        <taxon>Candidatus Woykeibacteriota</taxon>
    </lineage>
</organism>
<dbReference type="Pfam" id="PF01368">
    <property type="entry name" value="DHH"/>
    <property type="match status" value="1"/>
</dbReference>
<name>A0A1G1WI00_9BACT</name>
<evidence type="ECO:0000256" key="1">
    <source>
        <dbReference type="ARBA" id="ARBA00005915"/>
    </source>
</evidence>
<comment type="similarity">
    <text evidence="1">Belongs to the RecJ family.</text>
</comment>
<dbReference type="Pfam" id="PF17768">
    <property type="entry name" value="RecJ_OB"/>
    <property type="match status" value="1"/>
</dbReference>
<dbReference type="Gene3D" id="3.90.1640.30">
    <property type="match status" value="1"/>
</dbReference>
<dbReference type="GO" id="GO:0006310">
    <property type="term" value="P:DNA recombination"/>
    <property type="evidence" value="ECO:0007669"/>
    <property type="project" value="InterPro"/>
</dbReference>
<evidence type="ECO:0000259" key="6">
    <source>
        <dbReference type="Pfam" id="PF01368"/>
    </source>
</evidence>
<dbReference type="EMBL" id="MHCU01000045">
    <property type="protein sequence ID" value="OGY27231.1"/>
    <property type="molecule type" value="Genomic_DNA"/>
</dbReference>
<accession>A0A1G1WI00</accession>
<dbReference type="NCBIfam" id="TIGR00644">
    <property type="entry name" value="recJ"/>
    <property type="match status" value="1"/>
</dbReference>
<feature type="domain" description="DDH" evidence="6">
    <location>
        <begin position="67"/>
        <end position="206"/>
    </location>
</feature>
<feature type="domain" description="RecJ OB" evidence="8">
    <location>
        <begin position="431"/>
        <end position="536"/>
    </location>
</feature>